<dbReference type="Proteomes" id="UP001066276">
    <property type="component" value="Chromosome 2_1"/>
</dbReference>
<dbReference type="EMBL" id="JANPWB010000003">
    <property type="protein sequence ID" value="KAJ1198678.1"/>
    <property type="molecule type" value="Genomic_DNA"/>
</dbReference>
<name>A0AAV7VAR6_PLEWA</name>
<organism evidence="1 2">
    <name type="scientific">Pleurodeles waltl</name>
    <name type="common">Iberian ribbed newt</name>
    <dbReference type="NCBI Taxonomy" id="8319"/>
    <lineage>
        <taxon>Eukaryota</taxon>
        <taxon>Metazoa</taxon>
        <taxon>Chordata</taxon>
        <taxon>Craniata</taxon>
        <taxon>Vertebrata</taxon>
        <taxon>Euteleostomi</taxon>
        <taxon>Amphibia</taxon>
        <taxon>Batrachia</taxon>
        <taxon>Caudata</taxon>
        <taxon>Salamandroidea</taxon>
        <taxon>Salamandridae</taxon>
        <taxon>Pleurodelinae</taxon>
        <taxon>Pleurodeles</taxon>
    </lineage>
</organism>
<comment type="caution">
    <text evidence="1">The sequence shown here is derived from an EMBL/GenBank/DDBJ whole genome shotgun (WGS) entry which is preliminary data.</text>
</comment>
<accession>A0AAV7VAR6</accession>
<evidence type="ECO:0000313" key="1">
    <source>
        <dbReference type="EMBL" id="KAJ1198678.1"/>
    </source>
</evidence>
<evidence type="ECO:0000313" key="2">
    <source>
        <dbReference type="Proteomes" id="UP001066276"/>
    </source>
</evidence>
<protein>
    <submittedName>
        <fullName evidence="1">Uncharacterized protein</fullName>
    </submittedName>
</protein>
<keyword evidence="2" id="KW-1185">Reference proteome</keyword>
<reference evidence="1" key="1">
    <citation type="journal article" date="2022" name="bioRxiv">
        <title>Sequencing and chromosome-scale assembly of the giantPleurodeles waltlgenome.</title>
        <authorList>
            <person name="Brown T."/>
            <person name="Elewa A."/>
            <person name="Iarovenko S."/>
            <person name="Subramanian E."/>
            <person name="Araus A.J."/>
            <person name="Petzold A."/>
            <person name="Susuki M."/>
            <person name="Suzuki K.-i.T."/>
            <person name="Hayashi T."/>
            <person name="Toyoda A."/>
            <person name="Oliveira C."/>
            <person name="Osipova E."/>
            <person name="Leigh N.D."/>
            <person name="Simon A."/>
            <person name="Yun M.H."/>
        </authorList>
    </citation>
    <scope>NUCLEOTIDE SEQUENCE</scope>
    <source>
        <strain evidence="1">20211129_DDA</strain>
        <tissue evidence="1">Liver</tissue>
    </source>
</reference>
<gene>
    <name evidence="1" type="ORF">NDU88_002517</name>
</gene>
<dbReference type="AlphaFoldDB" id="A0AAV7VAR6"/>
<proteinExistence type="predicted"/>
<sequence>MGNAAARGQTAGEAAARFQAFRLFSGRKFQGRRGRIGDHESGLDPCHAQRVYKEKLQTGTVSHDMRGTTFTTLPKPGWLTDSCPSHSPILVINLEEMILAKVPTTSLRGKSEH</sequence>